<keyword evidence="2" id="KW-0812">Transmembrane</keyword>
<sequence>MEPVTGHRGMVRSPVRSPVHGIGHVSQGTGHRSFTGHGTGHQAPVTIQNKKSFIIIGLFFFFFFIVERLIIVNKLPP</sequence>
<dbReference type="AlphaFoldDB" id="A0A9D4BSZ7"/>
<gene>
    <name evidence="3" type="ORF">DPMN_066559</name>
</gene>
<feature type="region of interest" description="Disordered" evidence="1">
    <location>
        <begin position="1"/>
        <end position="39"/>
    </location>
</feature>
<evidence type="ECO:0008006" key="5">
    <source>
        <dbReference type="Google" id="ProtNLM"/>
    </source>
</evidence>
<organism evidence="3 4">
    <name type="scientific">Dreissena polymorpha</name>
    <name type="common">Zebra mussel</name>
    <name type="synonym">Mytilus polymorpha</name>
    <dbReference type="NCBI Taxonomy" id="45954"/>
    <lineage>
        <taxon>Eukaryota</taxon>
        <taxon>Metazoa</taxon>
        <taxon>Spiralia</taxon>
        <taxon>Lophotrochozoa</taxon>
        <taxon>Mollusca</taxon>
        <taxon>Bivalvia</taxon>
        <taxon>Autobranchia</taxon>
        <taxon>Heteroconchia</taxon>
        <taxon>Euheterodonta</taxon>
        <taxon>Imparidentia</taxon>
        <taxon>Neoheterodontei</taxon>
        <taxon>Myida</taxon>
        <taxon>Dreissenoidea</taxon>
        <taxon>Dreissenidae</taxon>
        <taxon>Dreissena</taxon>
    </lineage>
</organism>
<evidence type="ECO:0000313" key="3">
    <source>
        <dbReference type="EMBL" id="KAH3707162.1"/>
    </source>
</evidence>
<dbReference type="Proteomes" id="UP000828390">
    <property type="component" value="Unassembled WGS sequence"/>
</dbReference>
<evidence type="ECO:0000256" key="2">
    <source>
        <dbReference type="SAM" id="Phobius"/>
    </source>
</evidence>
<feature type="transmembrane region" description="Helical" evidence="2">
    <location>
        <begin position="53"/>
        <end position="71"/>
    </location>
</feature>
<name>A0A9D4BSZ7_DREPO</name>
<keyword evidence="2" id="KW-1133">Transmembrane helix</keyword>
<proteinExistence type="predicted"/>
<accession>A0A9D4BSZ7</accession>
<dbReference type="EMBL" id="JAIWYP010000014">
    <property type="protein sequence ID" value="KAH3707162.1"/>
    <property type="molecule type" value="Genomic_DNA"/>
</dbReference>
<keyword evidence="2" id="KW-0472">Membrane</keyword>
<comment type="caution">
    <text evidence="3">The sequence shown here is derived from an EMBL/GenBank/DDBJ whole genome shotgun (WGS) entry which is preliminary data.</text>
</comment>
<protein>
    <recommendedName>
        <fullName evidence="5">Transmembrane protein</fullName>
    </recommendedName>
</protein>
<keyword evidence="4" id="KW-1185">Reference proteome</keyword>
<reference evidence="3" key="2">
    <citation type="submission" date="2020-11" db="EMBL/GenBank/DDBJ databases">
        <authorList>
            <person name="McCartney M.A."/>
            <person name="Auch B."/>
            <person name="Kono T."/>
            <person name="Mallez S."/>
            <person name="Becker A."/>
            <person name="Gohl D.M."/>
            <person name="Silverstein K.A.T."/>
            <person name="Koren S."/>
            <person name="Bechman K.B."/>
            <person name="Herman A."/>
            <person name="Abrahante J.E."/>
            <person name="Garbe J."/>
        </authorList>
    </citation>
    <scope>NUCLEOTIDE SEQUENCE</scope>
    <source>
        <strain evidence="3">Duluth1</strain>
        <tissue evidence="3">Whole animal</tissue>
    </source>
</reference>
<evidence type="ECO:0000256" key="1">
    <source>
        <dbReference type="SAM" id="MobiDB-lite"/>
    </source>
</evidence>
<reference evidence="3" key="1">
    <citation type="journal article" date="2019" name="bioRxiv">
        <title>The Genome of the Zebra Mussel, Dreissena polymorpha: A Resource for Invasive Species Research.</title>
        <authorList>
            <person name="McCartney M.A."/>
            <person name="Auch B."/>
            <person name="Kono T."/>
            <person name="Mallez S."/>
            <person name="Zhang Y."/>
            <person name="Obille A."/>
            <person name="Becker A."/>
            <person name="Abrahante J.E."/>
            <person name="Garbe J."/>
            <person name="Badalamenti J.P."/>
            <person name="Herman A."/>
            <person name="Mangelson H."/>
            <person name="Liachko I."/>
            <person name="Sullivan S."/>
            <person name="Sone E.D."/>
            <person name="Koren S."/>
            <person name="Silverstein K.A.T."/>
            <person name="Beckman K.B."/>
            <person name="Gohl D.M."/>
        </authorList>
    </citation>
    <scope>NUCLEOTIDE SEQUENCE</scope>
    <source>
        <strain evidence="3">Duluth1</strain>
        <tissue evidence="3">Whole animal</tissue>
    </source>
</reference>
<evidence type="ECO:0000313" key="4">
    <source>
        <dbReference type="Proteomes" id="UP000828390"/>
    </source>
</evidence>